<gene>
    <name evidence="10" type="ORF">SU7_1194</name>
</gene>
<organism evidence="10 11">
    <name type="scientific">Saccharomyces arboricola (strain H-6 / AS 2.3317 / CBS 10644)</name>
    <name type="common">Yeast</name>
    <dbReference type="NCBI Taxonomy" id="1160507"/>
    <lineage>
        <taxon>Eukaryota</taxon>
        <taxon>Fungi</taxon>
        <taxon>Dikarya</taxon>
        <taxon>Ascomycota</taxon>
        <taxon>Saccharomycotina</taxon>
        <taxon>Saccharomycetes</taxon>
        <taxon>Saccharomycetales</taxon>
        <taxon>Saccharomycetaceae</taxon>
        <taxon>Saccharomyces</taxon>
    </lineage>
</organism>
<proteinExistence type="inferred from homology"/>
<reference evidence="10 11" key="1">
    <citation type="journal article" date="2013" name="BMC Genomics">
        <title>High quality de novo sequencing and assembly of the Saccharomyces arboricolus genome.</title>
        <authorList>
            <person name="Liti G."/>
            <person name="Nguyen Ba A.N."/>
            <person name="Blythe M."/>
            <person name="Mueller C.A."/>
            <person name="Bergstroem A."/>
            <person name="Cubillos F.A."/>
            <person name="Dafhnis-Calas F."/>
            <person name="Khoshraftar S."/>
            <person name="Malla S."/>
            <person name="Mehta N."/>
            <person name="Siow C.C."/>
            <person name="Warringer J."/>
            <person name="Moses A.M."/>
            <person name="Louis E.J."/>
            <person name="Nieduszynski C.A."/>
        </authorList>
    </citation>
    <scope>NUCLEOTIDE SEQUENCE [LARGE SCALE GENOMIC DNA]</scope>
    <source>
        <strain evidence="11">H-6 / AS 2.3317 / CBS 10644</strain>
    </source>
</reference>
<dbReference type="SUPFAM" id="SSF47938">
    <property type="entry name" value="Functional domain of the splicing factor Prp18"/>
    <property type="match status" value="1"/>
</dbReference>
<keyword evidence="6" id="KW-0508">mRNA splicing</keyword>
<evidence type="ECO:0000256" key="3">
    <source>
        <dbReference type="ARBA" id="ARBA00018242"/>
    </source>
</evidence>
<comment type="subcellular location">
    <subcellularLocation>
        <location evidence="1">Nucleus</location>
    </subcellularLocation>
</comment>
<dbReference type="Proteomes" id="UP000006968">
    <property type="component" value="Chromosome VII"/>
</dbReference>
<evidence type="ECO:0000256" key="7">
    <source>
        <dbReference type="ARBA" id="ARBA00023242"/>
    </source>
</evidence>
<dbReference type="AlphaFoldDB" id="J8LNP4"/>
<keyword evidence="5" id="KW-0747">Spliceosome</keyword>
<comment type="similarity">
    <text evidence="2">Belongs to the PRP18 family.</text>
</comment>
<feature type="domain" description="Prp18" evidence="9">
    <location>
        <begin position="135"/>
        <end position="247"/>
    </location>
</feature>
<evidence type="ECO:0000256" key="8">
    <source>
        <dbReference type="SAM" id="MobiDB-lite"/>
    </source>
</evidence>
<evidence type="ECO:0000256" key="4">
    <source>
        <dbReference type="ARBA" id="ARBA00022664"/>
    </source>
</evidence>
<evidence type="ECO:0000313" key="11">
    <source>
        <dbReference type="Proteomes" id="UP000006968"/>
    </source>
</evidence>
<dbReference type="EMBL" id="ALIE01000084">
    <property type="protein sequence ID" value="EJS43722.1"/>
    <property type="molecule type" value="Genomic_DNA"/>
</dbReference>
<keyword evidence="7" id="KW-0539">Nucleus</keyword>
<dbReference type="GO" id="GO:0005682">
    <property type="term" value="C:U5 snRNP"/>
    <property type="evidence" value="ECO:0007669"/>
    <property type="project" value="TreeGrafter"/>
</dbReference>
<evidence type="ECO:0000256" key="2">
    <source>
        <dbReference type="ARBA" id="ARBA00008137"/>
    </source>
</evidence>
<dbReference type="PANTHER" id="PTHR13007:SF19">
    <property type="entry name" value="PRE-MRNA-SPLICING FACTOR 18"/>
    <property type="match status" value="1"/>
</dbReference>
<sequence length="254" mass="28716">MDLDLSSILKAEIFKKQKELIYAKDAQSLSDEPSQARERANIDEIPGQIEQGETIDDKEPPDDNQSDKDIVTTVGKLKDRPERIQEAIAQDKTTFTTIDPSQIGSTKDEPVLSMRCNLYIHEILVHWKASIEEYHPELFLDTKKALFPLLLQLRKGQLATDLLVSLATVLYHLQQPKQINLAIQSYMKLSIGNVAWPIGVTSVGIHARSAHSKIQGGQSAANIMIDERTRLWITSIKRLITFEEWYISNHTSLA</sequence>
<dbReference type="Gene3D" id="1.20.940.10">
    <property type="entry name" value="Functional domain of the splicing factor Prp18"/>
    <property type="match status" value="1"/>
</dbReference>
<dbReference type="Pfam" id="PF02840">
    <property type="entry name" value="Prp18"/>
    <property type="match status" value="1"/>
</dbReference>
<dbReference type="GO" id="GO:0000350">
    <property type="term" value="P:generation of catalytic spliceosome for second transesterification step"/>
    <property type="evidence" value="ECO:0007669"/>
    <property type="project" value="TreeGrafter"/>
</dbReference>
<dbReference type="PANTHER" id="PTHR13007">
    <property type="entry name" value="PRE-MRNA SPLICING FACTOR-RELATED"/>
    <property type="match status" value="1"/>
</dbReference>
<feature type="compositionally biased region" description="Acidic residues" evidence="8">
    <location>
        <begin position="53"/>
        <end position="64"/>
    </location>
</feature>
<evidence type="ECO:0000313" key="10">
    <source>
        <dbReference type="EMBL" id="EJS43722.1"/>
    </source>
</evidence>
<name>J8LNP4_SACAR</name>
<dbReference type="OrthoDB" id="10261918at2759"/>
<dbReference type="InterPro" id="IPR004098">
    <property type="entry name" value="Prp18"/>
</dbReference>
<dbReference type="InterPro" id="IPR039979">
    <property type="entry name" value="PRPF18"/>
</dbReference>
<dbReference type="GO" id="GO:0046540">
    <property type="term" value="C:U4/U6 x U5 tri-snRNP complex"/>
    <property type="evidence" value="ECO:0007669"/>
    <property type="project" value="TreeGrafter"/>
</dbReference>
<dbReference type="HOGENOM" id="CLU_081028_0_0_1"/>
<evidence type="ECO:0000256" key="1">
    <source>
        <dbReference type="ARBA" id="ARBA00004123"/>
    </source>
</evidence>
<keyword evidence="11" id="KW-1185">Reference proteome</keyword>
<evidence type="ECO:0000259" key="9">
    <source>
        <dbReference type="Pfam" id="PF02840"/>
    </source>
</evidence>
<dbReference type="GO" id="GO:0071021">
    <property type="term" value="C:U2-type post-spliceosomal complex"/>
    <property type="evidence" value="ECO:0007669"/>
    <property type="project" value="TreeGrafter"/>
</dbReference>
<comment type="caution">
    <text evidence="10">The sequence shown here is derived from an EMBL/GenBank/DDBJ whole genome shotgun (WGS) entry which is preliminary data.</text>
</comment>
<dbReference type="FunFam" id="1.20.940.10:FF:000011">
    <property type="entry name" value="Pre-mRNA-splicing factor 18"/>
    <property type="match status" value="1"/>
</dbReference>
<accession>J8LNP4</accession>
<evidence type="ECO:0000256" key="6">
    <source>
        <dbReference type="ARBA" id="ARBA00023187"/>
    </source>
</evidence>
<protein>
    <recommendedName>
        <fullName evidence="3">Pre-mRNA-splicing factor 18</fullName>
    </recommendedName>
</protein>
<keyword evidence="4" id="KW-0507">mRNA processing</keyword>
<evidence type="ECO:0000256" key="5">
    <source>
        <dbReference type="ARBA" id="ARBA00022728"/>
    </source>
</evidence>
<feature type="region of interest" description="Disordered" evidence="8">
    <location>
        <begin position="24"/>
        <end position="69"/>
    </location>
</feature>